<evidence type="ECO:0000256" key="3">
    <source>
        <dbReference type="ARBA" id="ARBA00022679"/>
    </source>
</evidence>
<feature type="transmembrane region" description="Helical" evidence="5">
    <location>
        <begin position="481"/>
        <end position="501"/>
    </location>
</feature>
<dbReference type="InterPro" id="IPR002213">
    <property type="entry name" value="UDP_glucos_trans"/>
</dbReference>
<dbReference type="GO" id="GO:0015020">
    <property type="term" value="F:glucuronosyltransferase activity"/>
    <property type="evidence" value="ECO:0007669"/>
    <property type="project" value="UniProtKB-EC"/>
</dbReference>
<sequence>MQCKLFVVIALAACLSFTTSSKILFLVAFPGKSHWLMFEPVINELLNRGHEVTAITHYPLKTDSKNYHEILINPSWIWEDRVNMTSYFTRSVIKESVIFKITSLWDFGIVTTNFTLNSPPIKKFIEDDNQKFDLVISEQFQQEAMNMFAYKYNCPIVAIGTLDYADYMHHAKGQITPWSYVPHFLSYSTDQMTLIERLENFFVSLYDAIGRKFYYLPKMTNMAREAFKKLENQQGRLPSVENLEKKIAVHLMNSHPALSYPRPKMPGMIDIAGIHIKEQKPLPKDIQKFMDDANDGVILISFGTFLQSSKMPPAQYKAMLDAFSKLKQRIIWKWEEDNKNVKFPSNVMVRKWLPQADILAHKNCKLMIGHGGIFGTQEAIYYGKPMIVFPFYGDQHLNGYKLERDGIGILQAINELTSDSLLAAINRILNDATFYENVKRKSEIFRANQNPPLETAIFWIEYVLNFNGAEHLQSHGKNLSWIRILSIDIMLLIFGGIYLIYDLIKMIAGRKIKDDTNKTDKKKKNKKKEN</sequence>
<reference evidence="6" key="1">
    <citation type="submission" date="2021-03" db="EMBL/GenBank/DDBJ databases">
        <title>Chromosome level genome of the anhydrobiotic midge Polypedilum vanderplanki.</title>
        <authorList>
            <person name="Yoshida Y."/>
            <person name="Kikawada T."/>
            <person name="Gusev O."/>
        </authorList>
    </citation>
    <scope>NUCLEOTIDE SEQUENCE</scope>
    <source>
        <strain evidence="6">NIAS01</strain>
        <tissue evidence="6">Whole body or cell culture</tissue>
    </source>
</reference>
<comment type="catalytic activity">
    <reaction evidence="5">
        <text>glucuronate acceptor + UDP-alpha-D-glucuronate = acceptor beta-D-glucuronoside + UDP + H(+)</text>
        <dbReference type="Rhea" id="RHEA:21032"/>
        <dbReference type="ChEBI" id="CHEBI:15378"/>
        <dbReference type="ChEBI" id="CHEBI:58052"/>
        <dbReference type="ChEBI" id="CHEBI:58223"/>
        <dbReference type="ChEBI" id="CHEBI:132367"/>
        <dbReference type="ChEBI" id="CHEBI:132368"/>
        <dbReference type="EC" id="2.4.1.17"/>
    </reaction>
</comment>
<evidence type="ECO:0000256" key="4">
    <source>
        <dbReference type="RuleBase" id="RU003718"/>
    </source>
</evidence>
<evidence type="ECO:0000313" key="7">
    <source>
        <dbReference type="Proteomes" id="UP001107558"/>
    </source>
</evidence>
<accession>A0A9J6C1Y7</accession>
<proteinExistence type="inferred from homology"/>
<comment type="similarity">
    <text evidence="1 4">Belongs to the UDP-glycosyltransferase family.</text>
</comment>
<keyword evidence="5" id="KW-0812">Transmembrane</keyword>
<dbReference type="Pfam" id="PF00201">
    <property type="entry name" value="UDPGT"/>
    <property type="match status" value="1"/>
</dbReference>
<comment type="caution">
    <text evidence="6">The sequence shown here is derived from an EMBL/GenBank/DDBJ whole genome shotgun (WGS) entry which is preliminary data.</text>
</comment>
<evidence type="ECO:0000256" key="1">
    <source>
        <dbReference type="ARBA" id="ARBA00009995"/>
    </source>
</evidence>
<dbReference type="PANTHER" id="PTHR48043:SF158">
    <property type="entry name" value="UDP-GLUCURONOSYLTRANSFERASE"/>
    <property type="match status" value="1"/>
</dbReference>
<dbReference type="GO" id="GO:0016020">
    <property type="term" value="C:membrane"/>
    <property type="evidence" value="ECO:0007669"/>
    <property type="project" value="UniProtKB-SubCell"/>
</dbReference>
<dbReference type="EMBL" id="JADBJN010000002">
    <property type="protein sequence ID" value="KAG5675502.1"/>
    <property type="molecule type" value="Genomic_DNA"/>
</dbReference>
<evidence type="ECO:0000256" key="2">
    <source>
        <dbReference type="ARBA" id="ARBA00022676"/>
    </source>
</evidence>
<keyword evidence="2 4" id="KW-0328">Glycosyltransferase</keyword>
<keyword evidence="7" id="KW-1185">Reference proteome</keyword>
<organism evidence="6 7">
    <name type="scientific">Polypedilum vanderplanki</name>
    <name type="common">Sleeping chironomid midge</name>
    <dbReference type="NCBI Taxonomy" id="319348"/>
    <lineage>
        <taxon>Eukaryota</taxon>
        <taxon>Metazoa</taxon>
        <taxon>Ecdysozoa</taxon>
        <taxon>Arthropoda</taxon>
        <taxon>Hexapoda</taxon>
        <taxon>Insecta</taxon>
        <taxon>Pterygota</taxon>
        <taxon>Neoptera</taxon>
        <taxon>Endopterygota</taxon>
        <taxon>Diptera</taxon>
        <taxon>Nematocera</taxon>
        <taxon>Chironomoidea</taxon>
        <taxon>Chironomidae</taxon>
        <taxon>Chironominae</taxon>
        <taxon>Polypedilum</taxon>
        <taxon>Polypedilum</taxon>
    </lineage>
</organism>
<evidence type="ECO:0000313" key="6">
    <source>
        <dbReference type="EMBL" id="KAG5675502.1"/>
    </source>
</evidence>
<dbReference type="SUPFAM" id="SSF53756">
    <property type="entry name" value="UDP-Glycosyltransferase/glycogen phosphorylase"/>
    <property type="match status" value="1"/>
</dbReference>
<dbReference type="OrthoDB" id="5835829at2759"/>
<dbReference type="FunFam" id="3.40.50.2000:FF:000050">
    <property type="entry name" value="UDP-glucuronosyltransferase"/>
    <property type="match status" value="1"/>
</dbReference>
<dbReference type="InterPro" id="IPR035595">
    <property type="entry name" value="UDP_glycos_trans_CS"/>
</dbReference>
<dbReference type="InterPro" id="IPR050271">
    <property type="entry name" value="UDP-glycosyltransferase"/>
</dbReference>
<dbReference type="CDD" id="cd03784">
    <property type="entry name" value="GT1_Gtf-like"/>
    <property type="match status" value="1"/>
</dbReference>
<evidence type="ECO:0000256" key="5">
    <source>
        <dbReference type="RuleBase" id="RU362059"/>
    </source>
</evidence>
<dbReference type="Gene3D" id="3.40.50.2000">
    <property type="entry name" value="Glycogen Phosphorylase B"/>
    <property type="match status" value="1"/>
</dbReference>
<dbReference type="Proteomes" id="UP001107558">
    <property type="component" value="Chromosome 2"/>
</dbReference>
<keyword evidence="5" id="KW-1133">Transmembrane helix</keyword>
<dbReference type="PANTHER" id="PTHR48043">
    <property type="entry name" value="EG:EG0003.4 PROTEIN-RELATED"/>
    <property type="match status" value="1"/>
</dbReference>
<name>A0A9J6C1Y7_POLVA</name>
<keyword evidence="5" id="KW-0472">Membrane</keyword>
<keyword evidence="3 4" id="KW-0808">Transferase</keyword>
<comment type="subcellular location">
    <subcellularLocation>
        <location evidence="5">Membrane</location>
        <topology evidence="5">Single-pass membrane protein</topology>
    </subcellularLocation>
</comment>
<dbReference type="EC" id="2.4.1.17" evidence="5"/>
<dbReference type="PROSITE" id="PS00375">
    <property type="entry name" value="UDPGT"/>
    <property type="match status" value="1"/>
</dbReference>
<dbReference type="AlphaFoldDB" id="A0A9J6C1Y7"/>
<gene>
    <name evidence="6" type="ORF">PVAND_005398</name>
</gene>
<protein>
    <recommendedName>
        <fullName evidence="5">UDP-glucuronosyltransferase</fullName>
        <ecNumber evidence="5">2.4.1.17</ecNumber>
    </recommendedName>
</protein>